<evidence type="ECO:0000256" key="4">
    <source>
        <dbReference type="ARBA" id="ARBA00023014"/>
    </source>
</evidence>
<dbReference type="STRING" id="66969.Lwal_2850"/>
<dbReference type="GO" id="GO:0051537">
    <property type="term" value="F:2 iron, 2 sulfur cluster binding"/>
    <property type="evidence" value="ECO:0007669"/>
    <property type="project" value="UniProtKB-KW"/>
</dbReference>
<gene>
    <name evidence="6" type="ORF">Lwal_2850</name>
</gene>
<dbReference type="AlphaFoldDB" id="A0A0W1A0P6"/>
<sequence length="91" mass="10456">MDDEAEYQFLFPIQVLIEEGKEYCWCSCRKSNSQPFCDKQDCGVKAILFKAELTEDAFLCNCKRTKNPPWCDGSHAKALMEIAKARQKANK</sequence>
<keyword evidence="3" id="KW-0408">Iron</keyword>
<dbReference type="Pfam" id="PF09360">
    <property type="entry name" value="zf-CDGSH"/>
    <property type="match status" value="1"/>
</dbReference>
<dbReference type="RefSeq" id="WP_058481924.1">
    <property type="nucleotide sequence ID" value="NZ_CAAAIQ010000012.1"/>
</dbReference>
<dbReference type="EMBL" id="LNZB01000060">
    <property type="protein sequence ID" value="KTD74809.1"/>
    <property type="molecule type" value="Genomic_DNA"/>
</dbReference>
<feature type="domain" description="Iron-binding zinc finger CDGSH type" evidence="5">
    <location>
        <begin position="10"/>
        <end position="40"/>
    </location>
</feature>
<keyword evidence="7" id="KW-1185">Reference proteome</keyword>
<dbReference type="PANTHER" id="PTHR46491:SF3">
    <property type="entry name" value="CDGSH IRON-SULFUR DOMAIN-CONTAINING PROTEIN 3, MITOCHONDRIAL"/>
    <property type="match status" value="1"/>
</dbReference>
<reference evidence="6 7" key="1">
    <citation type="submission" date="2015-11" db="EMBL/GenBank/DDBJ databases">
        <title>Genomic analysis of 38 Legionella species identifies large and diverse effector repertoires.</title>
        <authorList>
            <person name="Burstein D."/>
            <person name="Amaro F."/>
            <person name="Zusman T."/>
            <person name="Lifshitz Z."/>
            <person name="Cohen O."/>
            <person name="Gilbert J.A."/>
            <person name="Pupko T."/>
            <person name="Shuman H.A."/>
            <person name="Segal G."/>
        </authorList>
    </citation>
    <scope>NUCLEOTIDE SEQUENCE [LARGE SCALE GENOMIC DNA]</scope>
    <source>
        <strain evidence="6 7">ATCC 51914</strain>
    </source>
</reference>
<evidence type="ECO:0000313" key="6">
    <source>
        <dbReference type="EMBL" id="KTD74809.1"/>
    </source>
</evidence>
<name>A0A0W1A0P6_9GAMM</name>
<keyword evidence="1" id="KW-0001">2Fe-2S</keyword>
<dbReference type="GO" id="GO:0005737">
    <property type="term" value="C:cytoplasm"/>
    <property type="evidence" value="ECO:0007669"/>
    <property type="project" value="UniProtKB-ARBA"/>
</dbReference>
<keyword evidence="4" id="KW-0411">Iron-sulfur</keyword>
<dbReference type="Proteomes" id="UP000054729">
    <property type="component" value="Unassembled WGS sequence"/>
</dbReference>
<dbReference type="Gene3D" id="3.40.5.90">
    <property type="entry name" value="CDGSH iron-sulfur domain, mitoNEET-type"/>
    <property type="match status" value="2"/>
</dbReference>
<comment type="caution">
    <text evidence="6">The sequence shown here is derived from an EMBL/GenBank/DDBJ whole genome shotgun (WGS) entry which is preliminary data.</text>
</comment>
<evidence type="ECO:0000256" key="3">
    <source>
        <dbReference type="ARBA" id="ARBA00023004"/>
    </source>
</evidence>
<organism evidence="6 7">
    <name type="scientific">Legionella waltersii</name>
    <dbReference type="NCBI Taxonomy" id="66969"/>
    <lineage>
        <taxon>Bacteria</taxon>
        <taxon>Pseudomonadati</taxon>
        <taxon>Pseudomonadota</taxon>
        <taxon>Gammaproteobacteria</taxon>
        <taxon>Legionellales</taxon>
        <taxon>Legionellaceae</taxon>
        <taxon>Legionella</taxon>
    </lineage>
</organism>
<dbReference type="InterPro" id="IPR018967">
    <property type="entry name" value="FeS-contain_CDGSH-typ"/>
</dbReference>
<dbReference type="InterPro" id="IPR042216">
    <property type="entry name" value="MitoNEET_CISD"/>
</dbReference>
<feature type="domain" description="Iron-binding zinc finger CDGSH type" evidence="5">
    <location>
        <begin position="46"/>
        <end position="81"/>
    </location>
</feature>
<dbReference type="SMART" id="SM00704">
    <property type="entry name" value="ZnF_CDGSH"/>
    <property type="match status" value="2"/>
</dbReference>
<evidence type="ECO:0000313" key="7">
    <source>
        <dbReference type="Proteomes" id="UP000054729"/>
    </source>
</evidence>
<evidence type="ECO:0000259" key="5">
    <source>
        <dbReference type="SMART" id="SM00704"/>
    </source>
</evidence>
<dbReference type="InterPro" id="IPR052950">
    <property type="entry name" value="CISD"/>
</dbReference>
<keyword evidence="2" id="KW-0479">Metal-binding</keyword>
<dbReference type="OrthoDB" id="9795032at2"/>
<proteinExistence type="predicted"/>
<dbReference type="PATRIC" id="fig|66969.6.peg.3089"/>
<evidence type="ECO:0000256" key="1">
    <source>
        <dbReference type="ARBA" id="ARBA00022714"/>
    </source>
</evidence>
<protein>
    <submittedName>
        <fullName evidence="6">Glutamate synthetase</fullName>
    </submittedName>
</protein>
<accession>A0A0W1A0P6</accession>
<dbReference type="PANTHER" id="PTHR46491">
    <property type="entry name" value="CDGSH IRON SULFUR DOMAIN PROTEIN HOMOLOG"/>
    <property type="match status" value="1"/>
</dbReference>
<dbReference type="GO" id="GO:0046872">
    <property type="term" value="F:metal ion binding"/>
    <property type="evidence" value="ECO:0007669"/>
    <property type="project" value="UniProtKB-KW"/>
</dbReference>
<evidence type="ECO:0000256" key="2">
    <source>
        <dbReference type="ARBA" id="ARBA00022723"/>
    </source>
</evidence>